<comment type="similarity">
    <text evidence="1">Belongs to the NAD(P)-dependent epimerase/dehydratase family.</text>
</comment>
<dbReference type="Gene3D" id="3.40.50.720">
    <property type="entry name" value="NAD(P)-binding Rossmann-like Domain"/>
    <property type="match status" value="1"/>
</dbReference>
<dbReference type="PANTHER" id="PTHR43103:SF5">
    <property type="entry name" value="4-EPIMERASE, PUTATIVE (AFU_ORTHOLOGUE AFUA_7G00360)-RELATED"/>
    <property type="match status" value="1"/>
</dbReference>
<evidence type="ECO:0000256" key="3">
    <source>
        <dbReference type="ARBA" id="ARBA00023027"/>
    </source>
</evidence>
<sequence length="267" mass="28469">MPERIVLTGAAGSMGRLMRPRLARPGRSLRLVDIAPIPPAEPGEDADAVQASVTDLAAMQKAFEGADAVVHLGGLSTEGPWEQMVRTNIHGSYVVLEAARRSGSPRVILASSSHAVGFHPRDGSEAPDYLFPRPDTFYGVSKAAGEALGSLYHDRYGLDVVCLRIGSCREKPSLPRQLATWLSPDDGARLLEAALTAPSPGFRVVWGVSANTRGWFALDEARKLGYQPQDDAEQFAADVEDGPAAGLDDTYLGGTFCSPELDAEITP</sequence>
<dbReference type="PANTHER" id="PTHR43103">
    <property type="entry name" value="NUCLEOSIDE-DIPHOSPHATE-SUGAR EPIMERASE"/>
    <property type="match status" value="1"/>
</dbReference>
<reference evidence="5 6" key="1">
    <citation type="submission" date="2024-09" db="EMBL/GenBank/DDBJ databases">
        <authorList>
            <person name="Sun Q."/>
            <person name="Mori K."/>
        </authorList>
    </citation>
    <scope>NUCLEOTIDE SEQUENCE [LARGE SCALE GENOMIC DNA]</scope>
    <source>
        <strain evidence="5 6">JCM 6917</strain>
    </source>
</reference>
<organism evidence="5 6">
    <name type="scientific">Streptomyces cinereospinus</name>
    <dbReference type="NCBI Taxonomy" id="285561"/>
    <lineage>
        <taxon>Bacteria</taxon>
        <taxon>Bacillati</taxon>
        <taxon>Actinomycetota</taxon>
        <taxon>Actinomycetes</taxon>
        <taxon>Kitasatosporales</taxon>
        <taxon>Streptomycetaceae</taxon>
        <taxon>Streptomyces</taxon>
    </lineage>
</organism>
<evidence type="ECO:0000313" key="6">
    <source>
        <dbReference type="Proteomes" id="UP001589709"/>
    </source>
</evidence>
<dbReference type="InterPro" id="IPR001509">
    <property type="entry name" value="Epimerase_deHydtase"/>
</dbReference>
<name>A0ABV5N4V4_9ACTN</name>
<dbReference type="CDD" id="cd08946">
    <property type="entry name" value="SDR_e"/>
    <property type="match status" value="1"/>
</dbReference>
<dbReference type="SUPFAM" id="SSF51735">
    <property type="entry name" value="NAD(P)-binding Rossmann-fold domains"/>
    <property type="match status" value="1"/>
</dbReference>
<proteinExistence type="inferred from homology"/>
<keyword evidence="6" id="KW-1185">Reference proteome</keyword>
<dbReference type="Pfam" id="PF01370">
    <property type="entry name" value="Epimerase"/>
    <property type="match status" value="1"/>
</dbReference>
<dbReference type="Proteomes" id="UP001589709">
    <property type="component" value="Unassembled WGS sequence"/>
</dbReference>
<keyword evidence="2" id="KW-0560">Oxidoreductase</keyword>
<keyword evidence="3" id="KW-0520">NAD</keyword>
<evidence type="ECO:0000313" key="5">
    <source>
        <dbReference type="EMBL" id="MFB9465293.1"/>
    </source>
</evidence>
<dbReference type="EMBL" id="JBHMCY010000043">
    <property type="protein sequence ID" value="MFB9465293.1"/>
    <property type="molecule type" value="Genomic_DNA"/>
</dbReference>
<evidence type="ECO:0000259" key="4">
    <source>
        <dbReference type="Pfam" id="PF01370"/>
    </source>
</evidence>
<evidence type="ECO:0000256" key="2">
    <source>
        <dbReference type="ARBA" id="ARBA00023002"/>
    </source>
</evidence>
<evidence type="ECO:0000256" key="1">
    <source>
        <dbReference type="ARBA" id="ARBA00007637"/>
    </source>
</evidence>
<feature type="domain" description="NAD-dependent epimerase/dehydratase" evidence="4">
    <location>
        <begin position="5"/>
        <end position="165"/>
    </location>
</feature>
<accession>A0ABV5N4V4</accession>
<dbReference type="RefSeq" id="WP_381348124.1">
    <property type="nucleotide sequence ID" value="NZ_JBHMCY010000043.1"/>
</dbReference>
<gene>
    <name evidence="5" type="ORF">ACFF45_21885</name>
</gene>
<protein>
    <submittedName>
        <fullName evidence="5">NAD-dependent epimerase/dehydratase family protein</fullName>
    </submittedName>
</protein>
<dbReference type="InterPro" id="IPR036291">
    <property type="entry name" value="NAD(P)-bd_dom_sf"/>
</dbReference>
<comment type="caution">
    <text evidence="5">The sequence shown here is derived from an EMBL/GenBank/DDBJ whole genome shotgun (WGS) entry which is preliminary data.</text>
</comment>